<evidence type="ECO:0000256" key="1">
    <source>
        <dbReference type="SAM" id="MobiDB-lite"/>
    </source>
</evidence>
<proteinExistence type="predicted"/>
<feature type="compositionally biased region" description="Basic and acidic residues" evidence="1">
    <location>
        <begin position="42"/>
        <end position="51"/>
    </location>
</feature>
<dbReference type="Proteomes" id="UP000242814">
    <property type="component" value="Unassembled WGS sequence"/>
</dbReference>
<evidence type="ECO:0000313" key="3">
    <source>
        <dbReference type="Proteomes" id="UP000242814"/>
    </source>
</evidence>
<sequence length="51" mass="5522">MRAFRKDSKVLAKSYDGLVPTNQASRGPSGKADAQNEGQSPKYEKAAHARC</sequence>
<gene>
    <name evidence="2" type="ORF">ACO22_06571</name>
</gene>
<feature type="region of interest" description="Disordered" evidence="1">
    <location>
        <begin position="1"/>
        <end position="51"/>
    </location>
</feature>
<comment type="caution">
    <text evidence="2">The sequence shown here is derived from an EMBL/GenBank/DDBJ whole genome shotgun (WGS) entry which is preliminary data.</text>
</comment>
<feature type="compositionally biased region" description="Basic and acidic residues" evidence="1">
    <location>
        <begin position="1"/>
        <end position="10"/>
    </location>
</feature>
<protein>
    <submittedName>
        <fullName evidence="2">Uncharacterized protein</fullName>
    </submittedName>
</protein>
<evidence type="ECO:0000313" key="2">
    <source>
        <dbReference type="EMBL" id="ODH14487.1"/>
    </source>
</evidence>
<organism evidence="2 3">
    <name type="scientific">Paracoccidioides brasiliensis</name>
    <dbReference type="NCBI Taxonomy" id="121759"/>
    <lineage>
        <taxon>Eukaryota</taxon>
        <taxon>Fungi</taxon>
        <taxon>Dikarya</taxon>
        <taxon>Ascomycota</taxon>
        <taxon>Pezizomycotina</taxon>
        <taxon>Eurotiomycetes</taxon>
        <taxon>Eurotiomycetidae</taxon>
        <taxon>Onygenales</taxon>
        <taxon>Ajellomycetaceae</taxon>
        <taxon>Paracoccidioides</taxon>
    </lineage>
</organism>
<name>A0A1D2J720_PARBR</name>
<reference evidence="2 3" key="1">
    <citation type="submission" date="2016-06" db="EMBL/GenBank/DDBJ databases">
        <authorList>
            <person name="Kjaerup R.B."/>
            <person name="Dalgaard T.S."/>
            <person name="Juul-Madsen H.R."/>
        </authorList>
    </citation>
    <scope>NUCLEOTIDE SEQUENCE [LARGE SCALE GENOMIC DNA]</scope>
    <source>
        <strain evidence="2 3">Pb300</strain>
    </source>
</reference>
<dbReference type="AlphaFoldDB" id="A0A1D2J720"/>
<dbReference type="EMBL" id="LZYO01000364">
    <property type="protein sequence ID" value="ODH14487.1"/>
    <property type="molecule type" value="Genomic_DNA"/>
</dbReference>
<accession>A0A1D2J720</accession>